<name>Q4TGB2_TETNG</name>
<reference evidence="2" key="1">
    <citation type="journal article" date="2004" name="Nature">
        <title>Genome duplication in the teleost fish Tetraodon nigroviridis reveals the early vertebrate proto-karyotype.</title>
        <authorList>
            <person name="Jaillon O."/>
            <person name="Aury J.-M."/>
            <person name="Brunet F."/>
            <person name="Petit J.-L."/>
            <person name="Stange-Thomann N."/>
            <person name="Mauceli E."/>
            <person name="Bouneau L."/>
            <person name="Fischer C."/>
            <person name="Ozouf-Costaz C."/>
            <person name="Bernot A."/>
            <person name="Nicaud S."/>
            <person name="Jaffe D."/>
            <person name="Fisher S."/>
            <person name="Lutfalla G."/>
            <person name="Dossat C."/>
            <person name="Segurens B."/>
            <person name="Dasilva C."/>
            <person name="Salanoubat M."/>
            <person name="Levy M."/>
            <person name="Boudet N."/>
            <person name="Castellano S."/>
            <person name="Anthouard V."/>
            <person name="Jubin C."/>
            <person name="Castelli V."/>
            <person name="Katinka M."/>
            <person name="Vacherie B."/>
            <person name="Biemont C."/>
            <person name="Skalli Z."/>
            <person name="Cattolico L."/>
            <person name="Poulain J."/>
            <person name="De Berardinis V."/>
            <person name="Cruaud C."/>
            <person name="Duprat S."/>
            <person name="Brottier P."/>
            <person name="Coutanceau J.-P."/>
            <person name="Gouzy J."/>
            <person name="Parra G."/>
            <person name="Lardier G."/>
            <person name="Chapple C."/>
            <person name="McKernan K.J."/>
            <person name="McEwan P."/>
            <person name="Bosak S."/>
            <person name="Kellis M."/>
            <person name="Volff J.-N."/>
            <person name="Guigo R."/>
            <person name="Zody M.C."/>
            <person name="Mesirov J."/>
            <person name="Lindblad-Toh K."/>
            <person name="Birren B."/>
            <person name="Nusbaum C."/>
            <person name="Kahn D."/>
            <person name="Robinson-Rechavi M."/>
            <person name="Laudet V."/>
            <person name="Schachter V."/>
            <person name="Quetier F."/>
            <person name="Saurin W."/>
            <person name="Scarpelli C."/>
            <person name="Wincker P."/>
            <person name="Lander E.S."/>
            <person name="Weissenbach J."/>
            <person name="Roest Crollius H."/>
        </authorList>
    </citation>
    <scope>NUCLEOTIDE SEQUENCE [LARGE SCALE GENOMIC DNA]</scope>
</reference>
<feature type="non-terminal residue" evidence="2">
    <location>
        <position position="1"/>
    </location>
</feature>
<comment type="caution">
    <text evidence="2">The sequence shown here is derived from an EMBL/GenBank/DDBJ whole genome shotgun (WGS) entry which is preliminary data.</text>
</comment>
<protein>
    <submittedName>
        <fullName evidence="2">(spotted green pufferfish) hypothetical protein</fullName>
    </submittedName>
</protein>
<sequence length="40" mass="4408">VSGDPFDGGRSQQHRQMSETHRRPRAVPHLSDPPGTKGEV</sequence>
<feature type="region of interest" description="Disordered" evidence="1">
    <location>
        <begin position="1"/>
        <end position="40"/>
    </location>
</feature>
<accession>Q4TGB2</accession>
<dbReference type="KEGG" id="tng:GSTEN00001190G001"/>
<dbReference type="AlphaFoldDB" id="Q4TGB2"/>
<evidence type="ECO:0000313" key="2">
    <source>
        <dbReference type="EMBL" id="CAF88070.1"/>
    </source>
</evidence>
<proteinExistence type="predicted"/>
<gene>
    <name evidence="2" type="ORF">GSTENG00001190001</name>
</gene>
<organism evidence="2">
    <name type="scientific">Tetraodon nigroviridis</name>
    <name type="common">Spotted green pufferfish</name>
    <name type="synonym">Chelonodon nigroviridis</name>
    <dbReference type="NCBI Taxonomy" id="99883"/>
    <lineage>
        <taxon>Eukaryota</taxon>
        <taxon>Metazoa</taxon>
        <taxon>Chordata</taxon>
        <taxon>Craniata</taxon>
        <taxon>Vertebrata</taxon>
        <taxon>Euteleostomi</taxon>
        <taxon>Actinopterygii</taxon>
        <taxon>Neopterygii</taxon>
        <taxon>Teleostei</taxon>
        <taxon>Neoteleostei</taxon>
        <taxon>Acanthomorphata</taxon>
        <taxon>Eupercaria</taxon>
        <taxon>Tetraodontiformes</taxon>
        <taxon>Tetradontoidea</taxon>
        <taxon>Tetraodontidae</taxon>
        <taxon>Tetraodon</taxon>
    </lineage>
</organism>
<reference evidence="2" key="2">
    <citation type="submission" date="2004-02" db="EMBL/GenBank/DDBJ databases">
        <authorList>
            <consortium name="Genoscope"/>
            <consortium name="Whitehead Institute Centre for Genome Research"/>
        </authorList>
    </citation>
    <scope>NUCLEOTIDE SEQUENCE</scope>
</reference>
<dbReference type="EMBL" id="CAAE01003813">
    <property type="protein sequence ID" value="CAF88070.1"/>
    <property type="molecule type" value="Genomic_DNA"/>
</dbReference>
<evidence type="ECO:0000256" key="1">
    <source>
        <dbReference type="SAM" id="MobiDB-lite"/>
    </source>
</evidence>